<dbReference type="Gene3D" id="2.60.120.10">
    <property type="entry name" value="Jelly Rolls"/>
    <property type="match status" value="1"/>
</dbReference>
<organism evidence="1">
    <name type="scientific">marine sediment metagenome</name>
    <dbReference type="NCBI Taxonomy" id="412755"/>
    <lineage>
        <taxon>unclassified sequences</taxon>
        <taxon>metagenomes</taxon>
        <taxon>ecological metagenomes</taxon>
    </lineage>
</organism>
<gene>
    <name evidence="1" type="ORF">S06H3_49915</name>
</gene>
<reference evidence="1" key="1">
    <citation type="journal article" date="2014" name="Front. Microbiol.">
        <title>High frequency of phylogenetically diverse reductive dehalogenase-homologous genes in deep subseafloor sedimentary metagenomes.</title>
        <authorList>
            <person name="Kawai M."/>
            <person name="Futagami T."/>
            <person name="Toyoda A."/>
            <person name="Takaki Y."/>
            <person name="Nishi S."/>
            <person name="Hori S."/>
            <person name="Arai W."/>
            <person name="Tsubouchi T."/>
            <person name="Morono Y."/>
            <person name="Uchiyama I."/>
            <person name="Ito T."/>
            <person name="Fujiyama A."/>
            <person name="Inagaki F."/>
            <person name="Takami H."/>
        </authorList>
    </citation>
    <scope>NUCLEOTIDE SEQUENCE</scope>
    <source>
        <strain evidence="1">Expedition CK06-06</strain>
    </source>
</reference>
<name>X1N601_9ZZZZ</name>
<evidence type="ECO:0000313" key="1">
    <source>
        <dbReference type="EMBL" id="GAI38998.1"/>
    </source>
</evidence>
<evidence type="ECO:0008006" key="2">
    <source>
        <dbReference type="Google" id="ProtNLM"/>
    </source>
</evidence>
<dbReference type="InterPro" id="IPR018490">
    <property type="entry name" value="cNMP-bd_dom_sf"/>
</dbReference>
<dbReference type="AlphaFoldDB" id="X1N601"/>
<dbReference type="EMBL" id="BARV01031557">
    <property type="protein sequence ID" value="GAI38998.1"/>
    <property type="molecule type" value="Genomic_DNA"/>
</dbReference>
<feature type="non-terminal residue" evidence="1">
    <location>
        <position position="1"/>
    </location>
</feature>
<proteinExistence type="predicted"/>
<sequence>DTLSRGQICGWSAVGGTPAYILTARALEPVRAIAIDGRRLYTLLKEDPYLGYRVMARMAEVVHSRLRHIRMNVRVFQR</sequence>
<dbReference type="SUPFAM" id="SSF51206">
    <property type="entry name" value="cAMP-binding domain-like"/>
    <property type="match status" value="1"/>
</dbReference>
<protein>
    <recommendedName>
        <fullName evidence="2">Cyclic nucleotide-binding domain-containing protein</fullName>
    </recommendedName>
</protein>
<dbReference type="InterPro" id="IPR014710">
    <property type="entry name" value="RmlC-like_jellyroll"/>
</dbReference>
<comment type="caution">
    <text evidence="1">The sequence shown here is derived from an EMBL/GenBank/DDBJ whole genome shotgun (WGS) entry which is preliminary data.</text>
</comment>
<accession>X1N601</accession>